<name>A0A0L0S597_ALLM3</name>
<protein>
    <submittedName>
        <fullName evidence="2">Uncharacterized protein</fullName>
    </submittedName>
</protein>
<proteinExistence type="predicted"/>
<dbReference type="VEuPathDB" id="FungiDB:AMAG_04495"/>
<dbReference type="AlphaFoldDB" id="A0A0L0S597"/>
<dbReference type="Proteomes" id="UP000054350">
    <property type="component" value="Unassembled WGS sequence"/>
</dbReference>
<feature type="region of interest" description="Disordered" evidence="1">
    <location>
        <begin position="1"/>
        <end position="26"/>
    </location>
</feature>
<keyword evidence="3" id="KW-1185">Reference proteome</keyword>
<sequence length="252" mass="29305">MELLAMDPKQQELALGQSDSSRTYQDRRLPSTTLDADHEAPAPNTSIPPVVIRVYRLVLAEAELHIRLMTLDVQMTRRLGHLQFLQDGGAAGGLALEWELRRIKTIQRWWRRVRRERAHEPLKRVEKPVVEALPTVVADRRRELPAENMRELRILRRMYQTQYRLWTNGPANSDQRAHGKTFADLVPQYQRSAGRYQRERDKNRQLVEVAKTELIATYSVWERSQAIIQSLFVQARDLVHARGVCGADDDRL</sequence>
<evidence type="ECO:0000256" key="1">
    <source>
        <dbReference type="SAM" id="MobiDB-lite"/>
    </source>
</evidence>
<reference evidence="3" key="2">
    <citation type="submission" date="2009-11" db="EMBL/GenBank/DDBJ databases">
        <title>The Genome Sequence of Allomyces macrogynus strain ATCC 38327.</title>
        <authorList>
            <consortium name="The Broad Institute Genome Sequencing Platform"/>
            <person name="Russ C."/>
            <person name="Cuomo C."/>
            <person name="Shea T."/>
            <person name="Young S.K."/>
            <person name="Zeng Q."/>
            <person name="Koehrsen M."/>
            <person name="Haas B."/>
            <person name="Borodovsky M."/>
            <person name="Guigo R."/>
            <person name="Alvarado L."/>
            <person name="Berlin A."/>
            <person name="Borenstein D."/>
            <person name="Chen Z."/>
            <person name="Engels R."/>
            <person name="Freedman E."/>
            <person name="Gellesch M."/>
            <person name="Goldberg J."/>
            <person name="Griggs A."/>
            <person name="Gujja S."/>
            <person name="Heiman D."/>
            <person name="Hepburn T."/>
            <person name="Howarth C."/>
            <person name="Jen D."/>
            <person name="Larson L."/>
            <person name="Lewis B."/>
            <person name="Mehta T."/>
            <person name="Park D."/>
            <person name="Pearson M."/>
            <person name="Roberts A."/>
            <person name="Saif S."/>
            <person name="Shenoy N."/>
            <person name="Sisk P."/>
            <person name="Stolte C."/>
            <person name="Sykes S."/>
            <person name="Walk T."/>
            <person name="White J."/>
            <person name="Yandava C."/>
            <person name="Burger G."/>
            <person name="Gray M.W."/>
            <person name="Holland P.W.H."/>
            <person name="King N."/>
            <person name="Lang F.B.F."/>
            <person name="Roger A.J."/>
            <person name="Ruiz-Trillo I."/>
            <person name="Lander E."/>
            <person name="Nusbaum C."/>
        </authorList>
    </citation>
    <scope>NUCLEOTIDE SEQUENCE [LARGE SCALE GENOMIC DNA]</scope>
    <source>
        <strain evidence="3">ATCC 38327</strain>
    </source>
</reference>
<dbReference type="EMBL" id="GG745332">
    <property type="protein sequence ID" value="KNE57630.1"/>
    <property type="molecule type" value="Genomic_DNA"/>
</dbReference>
<evidence type="ECO:0000313" key="2">
    <source>
        <dbReference type="EMBL" id="KNE57630.1"/>
    </source>
</evidence>
<accession>A0A0L0S597</accession>
<reference evidence="2 3" key="1">
    <citation type="submission" date="2009-11" db="EMBL/GenBank/DDBJ databases">
        <title>Annotation of Allomyces macrogynus ATCC 38327.</title>
        <authorList>
            <consortium name="The Broad Institute Genome Sequencing Platform"/>
            <person name="Russ C."/>
            <person name="Cuomo C."/>
            <person name="Burger G."/>
            <person name="Gray M.W."/>
            <person name="Holland P.W.H."/>
            <person name="King N."/>
            <person name="Lang F.B.F."/>
            <person name="Roger A.J."/>
            <person name="Ruiz-Trillo I."/>
            <person name="Young S.K."/>
            <person name="Zeng Q."/>
            <person name="Gargeya S."/>
            <person name="Fitzgerald M."/>
            <person name="Haas B."/>
            <person name="Abouelleil A."/>
            <person name="Alvarado L."/>
            <person name="Arachchi H.M."/>
            <person name="Berlin A."/>
            <person name="Chapman S.B."/>
            <person name="Gearin G."/>
            <person name="Goldberg J."/>
            <person name="Griggs A."/>
            <person name="Gujja S."/>
            <person name="Hansen M."/>
            <person name="Heiman D."/>
            <person name="Howarth C."/>
            <person name="Larimer J."/>
            <person name="Lui A."/>
            <person name="MacDonald P.J.P."/>
            <person name="McCowen C."/>
            <person name="Montmayeur A."/>
            <person name="Murphy C."/>
            <person name="Neiman D."/>
            <person name="Pearson M."/>
            <person name="Priest M."/>
            <person name="Roberts A."/>
            <person name="Saif S."/>
            <person name="Shea T."/>
            <person name="Sisk P."/>
            <person name="Stolte C."/>
            <person name="Sykes S."/>
            <person name="Wortman J."/>
            <person name="Nusbaum C."/>
            <person name="Birren B."/>
        </authorList>
    </citation>
    <scope>NUCLEOTIDE SEQUENCE [LARGE SCALE GENOMIC DNA]</scope>
    <source>
        <strain evidence="2 3">ATCC 38327</strain>
    </source>
</reference>
<gene>
    <name evidence="2" type="ORF">AMAG_04495</name>
</gene>
<organism evidence="2 3">
    <name type="scientific">Allomyces macrogynus (strain ATCC 38327)</name>
    <name type="common">Allomyces javanicus var. macrogynus</name>
    <dbReference type="NCBI Taxonomy" id="578462"/>
    <lineage>
        <taxon>Eukaryota</taxon>
        <taxon>Fungi</taxon>
        <taxon>Fungi incertae sedis</taxon>
        <taxon>Blastocladiomycota</taxon>
        <taxon>Blastocladiomycetes</taxon>
        <taxon>Blastocladiales</taxon>
        <taxon>Blastocladiaceae</taxon>
        <taxon>Allomyces</taxon>
    </lineage>
</organism>
<evidence type="ECO:0000313" key="3">
    <source>
        <dbReference type="Proteomes" id="UP000054350"/>
    </source>
</evidence>